<accession>A0A087DI28</accession>
<evidence type="ECO:0000313" key="2">
    <source>
        <dbReference type="Proteomes" id="UP000029033"/>
    </source>
</evidence>
<dbReference type="RefSeq" id="WP_033519673.1">
    <property type="nucleotide sequence ID" value="NZ_CAUPKV010000009.1"/>
</dbReference>
<sequence>MVRVTIETDTDVIGIQSPMLDTRYHGWWLKSIKGWDSPPATDYKPQRRPTADGSYMPAAGQLTTEGRTLELACWTVCESSIAQSNACDRIADLIGRILTIRVTDSAGTRQTSGWITDDPNGTRWRHEENLNFTLVIYCPDPLKYGPPIEYPASVDTITVRNHGTQPVYPILHVTGTPKTVSLTYDGHRITWTLPDIGPVDAKLDLAAMIPDTGTITMDDAFRIPPGTHLIRSTTTGNANTSLIIRNAWR</sequence>
<dbReference type="EMBL" id="JGZO01000004">
    <property type="protein sequence ID" value="KFI95178.1"/>
    <property type="molecule type" value="Genomic_DNA"/>
</dbReference>
<organism evidence="1 2">
    <name type="scientific">Bifidobacterium scardovii</name>
    <dbReference type="NCBI Taxonomy" id="158787"/>
    <lineage>
        <taxon>Bacteria</taxon>
        <taxon>Bacillati</taxon>
        <taxon>Actinomycetota</taxon>
        <taxon>Actinomycetes</taxon>
        <taxon>Bifidobacteriales</taxon>
        <taxon>Bifidobacteriaceae</taxon>
        <taxon>Bifidobacterium</taxon>
    </lineage>
</organism>
<name>A0A087DI28_9BIFI</name>
<dbReference type="AlphaFoldDB" id="A0A087DI28"/>
<dbReference type="eggNOG" id="ENOG5031K4I">
    <property type="taxonomic scope" value="Bacteria"/>
</dbReference>
<protein>
    <submittedName>
        <fullName evidence="1">Uncharacterized protein</fullName>
    </submittedName>
</protein>
<comment type="caution">
    <text evidence="1">The sequence shown here is derived from an EMBL/GenBank/DDBJ whole genome shotgun (WGS) entry which is preliminary data.</text>
</comment>
<dbReference type="Proteomes" id="UP000029033">
    <property type="component" value="Unassembled WGS sequence"/>
</dbReference>
<dbReference type="OrthoDB" id="3233170at2"/>
<gene>
    <name evidence="1" type="ORF">BSCA_0996</name>
</gene>
<dbReference type="GeneID" id="85165984"/>
<dbReference type="STRING" id="158787.BSCA_0996"/>
<reference evidence="1 2" key="1">
    <citation type="submission" date="2014-03" db="EMBL/GenBank/DDBJ databases">
        <title>Genomics of Bifidobacteria.</title>
        <authorList>
            <person name="Ventura M."/>
            <person name="Milani C."/>
            <person name="Lugli G.A."/>
        </authorList>
    </citation>
    <scope>NUCLEOTIDE SEQUENCE [LARGE SCALE GENOMIC DNA]</scope>
    <source>
        <strain evidence="1 2">LMG 21589</strain>
    </source>
</reference>
<evidence type="ECO:0000313" key="1">
    <source>
        <dbReference type="EMBL" id="KFI95178.1"/>
    </source>
</evidence>
<keyword evidence="2" id="KW-1185">Reference proteome</keyword>
<proteinExistence type="predicted"/>